<evidence type="ECO:0000256" key="11">
    <source>
        <dbReference type="PROSITE-ProRule" id="PRU01360"/>
    </source>
</evidence>
<dbReference type="GO" id="GO:0006826">
    <property type="term" value="P:iron ion transport"/>
    <property type="evidence" value="ECO:0007669"/>
    <property type="project" value="UniProtKB-KW"/>
</dbReference>
<evidence type="ECO:0000256" key="3">
    <source>
        <dbReference type="ARBA" id="ARBA00022452"/>
    </source>
</evidence>
<dbReference type="SUPFAM" id="SSF56935">
    <property type="entry name" value="Porins"/>
    <property type="match status" value="1"/>
</dbReference>
<sequence length="799" mass="85205">MAMEYLSRRSRVLCLSIAPFIAPFIALPALVAGGSAPARAETFRVAPGPLGEVITQIGRQAGATIVLADPQVAGRRSPGVSGMLPLRAALRQALRGTGAEAVFITPSVIRIRAETGKGEPRQAGRTALVPAPVGADILVTASKQGLALDTYPGSAKVIRLDEGGFASQTGEGSAAITRLSPTLGATNLGRGRNKLFIRGIADSSFSGPTQTTTGQYLGDVRLTYNAPDPDLNLYDMERIEVLAGPQGTLYGPSSLGGILRLEPNRPSVQALSLSASTGLGFTRHGGASFEGAVMANVPVDADKALRVVLFGGRAGGYIDAPQQGRRNVNATVNYGQRTTLRFEDLGGWTIDLGTVFQNFRSGDGQYLLRGEPALTRSGTVPQPYENNYRLAFVTATRRFGAVDLTSVTSAVRQDLSTVFDATGYDGSDNAYRLGEDQTVTLISQEMRISGGRGAAPWVAGFALARSTNRRDLSIGTPTDWTDSAGLQDDQLETAVFAQASSPLLANLTATAGLRLTTSHSKRRAFHIDVEGLEGRTGNTRRLSGTLGLVWKPIPQASLFADFRQGYRPGGLGFAVSGNTVQTRQYAPDDLRMIEWGLRWGASGPVQLQATMFLVDWRNIQADLVGPYAIPYTTNIGRGVIHGLDTEIVVRPLASLTFKASGFFNRSRLRDASVTVFDEAEGGTAYALPNVPRRGARLSSAWEQAVGRDARFRLDAALRYVGPSRLGVGSYLDIPQGDYLVCDFSAGVERRGLGLSLDVYNLLDSRGNTFSYGNPVGVGQGNQWTPLRPRTVKITARAAF</sequence>
<evidence type="ECO:0000256" key="8">
    <source>
        <dbReference type="ARBA" id="ARBA00023077"/>
    </source>
</evidence>
<dbReference type="GO" id="GO:0009279">
    <property type="term" value="C:cell outer membrane"/>
    <property type="evidence" value="ECO:0007669"/>
    <property type="project" value="UniProtKB-SubCell"/>
</dbReference>
<comment type="similarity">
    <text evidence="11 12">Belongs to the TonB-dependent receptor family.</text>
</comment>
<keyword evidence="3 11" id="KW-1134">Transmembrane beta strand</keyword>
<dbReference type="PANTHER" id="PTHR32552">
    <property type="entry name" value="FERRICHROME IRON RECEPTOR-RELATED"/>
    <property type="match status" value="1"/>
</dbReference>
<evidence type="ECO:0000256" key="2">
    <source>
        <dbReference type="ARBA" id="ARBA00022448"/>
    </source>
</evidence>
<keyword evidence="8 12" id="KW-0798">TonB box</keyword>
<evidence type="ECO:0000259" key="13">
    <source>
        <dbReference type="SMART" id="SM00965"/>
    </source>
</evidence>
<dbReference type="PROSITE" id="PS52016">
    <property type="entry name" value="TONB_DEPENDENT_REC_3"/>
    <property type="match status" value="1"/>
</dbReference>
<evidence type="ECO:0000256" key="9">
    <source>
        <dbReference type="ARBA" id="ARBA00023136"/>
    </source>
</evidence>
<evidence type="ECO:0000256" key="4">
    <source>
        <dbReference type="ARBA" id="ARBA00022496"/>
    </source>
</evidence>
<dbReference type="Gene3D" id="2.40.170.20">
    <property type="entry name" value="TonB-dependent receptor, beta-barrel domain"/>
    <property type="match status" value="1"/>
</dbReference>
<name>A0A2W5P3H7_9SPHN</name>
<dbReference type="SMART" id="SM00965">
    <property type="entry name" value="STN"/>
    <property type="match status" value="1"/>
</dbReference>
<dbReference type="InterPro" id="IPR039426">
    <property type="entry name" value="TonB-dep_rcpt-like"/>
</dbReference>
<dbReference type="InterPro" id="IPR012910">
    <property type="entry name" value="Plug_dom"/>
</dbReference>
<keyword evidence="6" id="KW-0408">Iron</keyword>
<dbReference type="Proteomes" id="UP000249082">
    <property type="component" value="Unassembled WGS sequence"/>
</dbReference>
<keyword evidence="4" id="KW-0410">Iron transport</keyword>
<accession>A0A2W5P3H7</accession>
<keyword evidence="5 11" id="KW-0812">Transmembrane</keyword>
<dbReference type="InterPro" id="IPR011662">
    <property type="entry name" value="Secretin/TonB_short_N"/>
</dbReference>
<evidence type="ECO:0000256" key="12">
    <source>
        <dbReference type="RuleBase" id="RU003357"/>
    </source>
</evidence>
<gene>
    <name evidence="14" type="ORF">DI555_00210</name>
</gene>
<comment type="caution">
    <text evidence="14">The sequence shown here is derived from an EMBL/GenBank/DDBJ whole genome shotgun (WGS) entry which is preliminary data.</text>
</comment>
<evidence type="ECO:0000313" key="15">
    <source>
        <dbReference type="Proteomes" id="UP000249082"/>
    </source>
</evidence>
<dbReference type="AlphaFoldDB" id="A0A2W5P3H7"/>
<reference evidence="14 15" key="1">
    <citation type="submission" date="2017-08" db="EMBL/GenBank/DDBJ databases">
        <title>Infants hospitalized years apart are colonized by the same room-sourced microbial strains.</title>
        <authorList>
            <person name="Brooks B."/>
            <person name="Olm M.R."/>
            <person name="Firek B.A."/>
            <person name="Baker R."/>
            <person name="Thomas B.C."/>
            <person name="Morowitz M.J."/>
            <person name="Banfield J.F."/>
        </authorList>
    </citation>
    <scope>NUCLEOTIDE SEQUENCE [LARGE SCALE GENOMIC DNA]</scope>
    <source>
        <strain evidence="14">S2_005_002_R2_33</strain>
    </source>
</reference>
<organism evidence="14 15">
    <name type="scientific">Novosphingobium pentaromativorans</name>
    <dbReference type="NCBI Taxonomy" id="205844"/>
    <lineage>
        <taxon>Bacteria</taxon>
        <taxon>Pseudomonadati</taxon>
        <taxon>Pseudomonadota</taxon>
        <taxon>Alphaproteobacteria</taxon>
        <taxon>Sphingomonadales</taxon>
        <taxon>Sphingomonadaceae</taxon>
        <taxon>Novosphingobium</taxon>
    </lineage>
</organism>
<keyword evidence="10 11" id="KW-0998">Cell outer membrane</keyword>
<evidence type="ECO:0000256" key="7">
    <source>
        <dbReference type="ARBA" id="ARBA00023065"/>
    </source>
</evidence>
<dbReference type="PANTHER" id="PTHR32552:SF81">
    <property type="entry name" value="TONB-DEPENDENT OUTER MEMBRANE RECEPTOR"/>
    <property type="match status" value="1"/>
</dbReference>
<evidence type="ECO:0000313" key="14">
    <source>
        <dbReference type="EMBL" id="PZQ57405.1"/>
    </source>
</evidence>
<protein>
    <recommendedName>
        <fullName evidence="13">Secretin/TonB short N-terminal domain-containing protein</fullName>
    </recommendedName>
</protein>
<proteinExistence type="inferred from homology"/>
<evidence type="ECO:0000256" key="10">
    <source>
        <dbReference type="ARBA" id="ARBA00023237"/>
    </source>
</evidence>
<keyword evidence="2 11" id="KW-0813">Transport</keyword>
<dbReference type="InterPro" id="IPR036942">
    <property type="entry name" value="Beta-barrel_TonB_sf"/>
</dbReference>
<evidence type="ECO:0000256" key="1">
    <source>
        <dbReference type="ARBA" id="ARBA00004571"/>
    </source>
</evidence>
<keyword evidence="7" id="KW-0406">Ion transport</keyword>
<dbReference type="InterPro" id="IPR000531">
    <property type="entry name" value="Beta-barrel_TonB"/>
</dbReference>
<feature type="domain" description="Secretin/TonB short N-terminal" evidence="13">
    <location>
        <begin position="64"/>
        <end position="114"/>
    </location>
</feature>
<comment type="subcellular location">
    <subcellularLocation>
        <location evidence="1 11">Cell outer membrane</location>
        <topology evidence="1 11">Multi-pass membrane protein</topology>
    </subcellularLocation>
</comment>
<evidence type="ECO:0000256" key="5">
    <source>
        <dbReference type="ARBA" id="ARBA00022692"/>
    </source>
</evidence>
<dbReference type="Gene3D" id="3.55.50.30">
    <property type="match status" value="1"/>
</dbReference>
<keyword evidence="9 11" id="KW-0472">Membrane</keyword>
<dbReference type="EMBL" id="QFPX01000001">
    <property type="protein sequence ID" value="PZQ57405.1"/>
    <property type="molecule type" value="Genomic_DNA"/>
</dbReference>
<evidence type="ECO:0000256" key="6">
    <source>
        <dbReference type="ARBA" id="ARBA00023004"/>
    </source>
</evidence>
<dbReference type="Pfam" id="PF00593">
    <property type="entry name" value="TonB_dep_Rec_b-barrel"/>
    <property type="match status" value="1"/>
</dbReference>
<dbReference type="Pfam" id="PF07715">
    <property type="entry name" value="Plug"/>
    <property type="match status" value="1"/>
</dbReference>